<keyword evidence="2" id="KW-1185">Reference proteome</keyword>
<dbReference type="EMBL" id="JOKN01000039">
    <property type="protein sequence ID" value="KEQ56004.1"/>
    <property type="molecule type" value="Genomic_DNA"/>
</dbReference>
<accession>A0A081RLD1</accession>
<name>A0A081RLD1_9ARCH</name>
<proteinExistence type="predicted"/>
<dbReference type="Gene3D" id="2.10.50.10">
    <property type="entry name" value="Tumor Necrosis Factor Receptor, subunit A, domain 2"/>
    <property type="match status" value="1"/>
</dbReference>
<dbReference type="AlphaFoldDB" id="A0A081RLD1"/>
<evidence type="ECO:0000313" key="1">
    <source>
        <dbReference type="EMBL" id="KEQ56004.1"/>
    </source>
</evidence>
<protein>
    <submittedName>
        <fullName evidence="1">Uncharacterized protein</fullName>
    </submittedName>
</protein>
<reference evidence="1 2" key="1">
    <citation type="submission" date="2014-06" db="EMBL/GenBank/DDBJ databases">
        <authorList>
            <person name="Ngugi D.K."/>
            <person name="Blom J."/>
            <person name="Alam I."/>
            <person name="Rashid M."/>
            <person name="Ba Alawi W."/>
            <person name="Zhang G."/>
            <person name="Hikmawan T."/>
            <person name="Guan Y."/>
            <person name="Antunes A."/>
            <person name="Siam R."/>
            <person name="ElDorry H."/>
            <person name="Bajic V."/>
            <person name="Stingl U."/>
        </authorList>
    </citation>
    <scope>NUCLEOTIDE SEQUENCE [LARGE SCALE GENOMIC DNA]</scope>
    <source>
        <strain evidence="1">SCGC AAA799-N04</strain>
    </source>
</reference>
<sequence length="48" mass="4904">MSNMANQKCVSCGIGFFSPTGSDKCSRCAGKETEGHGGHDSCGCGHSH</sequence>
<organism evidence="1 2">
    <name type="scientific">Marine Group I thaumarchaeote SCGC AAA799-N04</name>
    <dbReference type="NCBI Taxonomy" id="1502293"/>
    <lineage>
        <taxon>Archaea</taxon>
        <taxon>Nitrososphaerota</taxon>
        <taxon>Marine Group I</taxon>
    </lineage>
</organism>
<evidence type="ECO:0000313" key="2">
    <source>
        <dbReference type="Proteomes" id="UP000028059"/>
    </source>
</evidence>
<dbReference type="Proteomes" id="UP000028059">
    <property type="component" value="Unassembled WGS sequence"/>
</dbReference>
<comment type="caution">
    <text evidence="1">The sequence shown here is derived from an EMBL/GenBank/DDBJ whole genome shotgun (WGS) entry which is preliminary data.</text>
</comment>
<gene>
    <name evidence="1" type="ORF">AAA799N04_01573</name>
</gene>